<evidence type="ECO:0000256" key="2">
    <source>
        <dbReference type="ARBA" id="ARBA00022645"/>
    </source>
</evidence>
<dbReference type="InterPro" id="IPR029058">
    <property type="entry name" value="AB_hydrolase_fold"/>
</dbReference>
<evidence type="ECO:0000256" key="1">
    <source>
        <dbReference type="ARBA" id="ARBA00009431"/>
    </source>
</evidence>
<dbReference type="EMBL" id="VIIS01002171">
    <property type="protein sequence ID" value="KAF0287702.1"/>
    <property type="molecule type" value="Genomic_DNA"/>
</dbReference>
<dbReference type="PROSITE" id="PS00131">
    <property type="entry name" value="CARBOXYPEPT_SER_SER"/>
    <property type="match status" value="1"/>
</dbReference>
<name>A0A6A4VBG9_AMPAM</name>
<keyword evidence="5 7" id="KW-0378">Hydrolase</keyword>
<dbReference type="InterPro" id="IPR033124">
    <property type="entry name" value="Ser_caboxypep_his_AS"/>
</dbReference>
<reference evidence="8 10" key="1">
    <citation type="submission" date="2019-07" db="EMBL/GenBank/DDBJ databases">
        <title>Draft genome assembly of a fouling barnacle, Amphibalanus amphitrite (Darwin, 1854): The first reference genome for Thecostraca.</title>
        <authorList>
            <person name="Kim W."/>
        </authorList>
    </citation>
    <scope>NUCLEOTIDE SEQUENCE [LARGE SCALE GENOMIC DNA]</scope>
    <source>
        <strain evidence="8">SNU_AA5</strain>
        <tissue evidence="8">Soma without cirri and trophi</tissue>
    </source>
</reference>
<evidence type="ECO:0000256" key="4">
    <source>
        <dbReference type="ARBA" id="ARBA00022729"/>
    </source>
</evidence>
<accession>A0A6A4VBG9</accession>
<dbReference type="InterPro" id="IPR001563">
    <property type="entry name" value="Peptidase_S10"/>
</dbReference>
<dbReference type="Gene3D" id="3.40.50.1820">
    <property type="entry name" value="alpha/beta hydrolase"/>
    <property type="match status" value="1"/>
</dbReference>
<dbReference type="EMBL" id="VIIS01001659">
    <property type="protein sequence ID" value="KAF0294785.1"/>
    <property type="molecule type" value="Genomic_DNA"/>
</dbReference>
<proteinExistence type="inferred from homology"/>
<keyword evidence="2 7" id="KW-0121">Carboxypeptidase</keyword>
<sequence length="463" mass="51336">MVSPSLTTALLLALVLVSRAHGSADPGEPLFLTPLIEAGELQQAREQSRVLGLPGAGANVTSHSGFVTVDKERNSNLFFWFFECQQASPLEAPVLLWLQGGPGASSLYGLFAENGPFSVDTDLNLVARNFSWSNTHNLLYIDNPTGTGFSFTYDEQGFARNEEDVARDLYLALTQFFIAFEKFRDNEFYVSGESYAGKYLPAIVNKIHVENPTAELKINLKGMAIGDGFVDPINQVDYSEYFYNVGLVDAKQSEQFHDVATQTVDLINQGDLAAAFLLWDAVLIGTVSPYPTLFQNITGFTNQYNYLQPNDAGDDPFNDFLKLPATRASIHVGNLPYNEAVDAVIHFMISDEMNTTKPLVASALDAGYRVLIYSGQLDICVPYPLTQRWLASMEWHGAEQYRDAERAIWRERGEIAGYVRQVDNLIEVLVRNSGHMVPTDQPAVGYALITRFTGTYGAQGWQD</sequence>
<evidence type="ECO:0000313" key="10">
    <source>
        <dbReference type="Proteomes" id="UP000440578"/>
    </source>
</evidence>
<dbReference type="PROSITE" id="PS00560">
    <property type="entry name" value="CARBOXYPEPT_SER_HIS"/>
    <property type="match status" value="1"/>
</dbReference>
<dbReference type="GO" id="GO:0006508">
    <property type="term" value="P:proteolysis"/>
    <property type="evidence" value="ECO:0007669"/>
    <property type="project" value="UniProtKB-KW"/>
</dbReference>
<evidence type="ECO:0000313" key="9">
    <source>
        <dbReference type="EMBL" id="KAF0294785.1"/>
    </source>
</evidence>
<dbReference type="GO" id="GO:0004185">
    <property type="term" value="F:serine-type carboxypeptidase activity"/>
    <property type="evidence" value="ECO:0007669"/>
    <property type="project" value="UniProtKB-UniRule"/>
</dbReference>
<evidence type="ECO:0000256" key="3">
    <source>
        <dbReference type="ARBA" id="ARBA00022670"/>
    </source>
</evidence>
<dbReference type="Pfam" id="PF00450">
    <property type="entry name" value="Peptidase_S10"/>
    <property type="match status" value="1"/>
</dbReference>
<keyword evidence="4 7" id="KW-0732">Signal</keyword>
<gene>
    <name evidence="8" type="primary">VCP_1</name>
    <name evidence="9" type="synonym">VCP_0</name>
    <name evidence="9" type="ORF">FJT64_007607</name>
    <name evidence="8" type="ORF">FJT64_013873</name>
</gene>
<dbReference type="PANTHER" id="PTHR11802:SF472">
    <property type="entry name" value="SERINE CARBOXYPEPTIDASE CPVL-RELATED"/>
    <property type="match status" value="1"/>
</dbReference>
<dbReference type="AlphaFoldDB" id="A0A6A4VBG9"/>
<dbReference type="SUPFAM" id="SSF53474">
    <property type="entry name" value="alpha/beta-Hydrolases"/>
    <property type="match status" value="1"/>
</dbReference>
<dbReference type="FunFam" id="3.40.50.1820:FF:000096">
    <property type="entry name" value="Carboxypeptidase vitellogenic-like"/>
    <property type="match status" value="1"/>
</dbReference>
<organism evidence="8 10">
    <name type="scientific">Amphibalanus amphitrite</name>
    <name type="common">Striped barnacle</name>
    <name type="synonym">Balanus amphitrite</name>
    <dbReference type="NCBI Taxonomy" id="1232801"/>
    <lineage>
        <taxon>Eukaryota</taxon>
        <taxon>Metazoa</taxon>
        <taxon>Ecdysozoa</taxon>
        <taxon>Arthropoda</taxon>
        <taxon>Crustacea</taxon>
        <taxon>Multicrustacea</taxon>
        <taxon>Cirripedia</taxon>
        <taxon>Thoracica</taxon>
        <taxon>Thoracicalcarea</taxon>
        <taxon>Balanomorpha</taxon>
        <taxon>Balanoidea</taxon>
        <taxon>Balanidae</taxon>
        <taxon>Amphibalaninae</taxon>
        <taxon>Amphibalanus</taxon>
    </lineage>
</organism>
<comment type="similarity">
    <text evidence="1 7">Belongs to the peptidase S10 family.</text>
</comment>
<protein>
    <recommendedName>
        <fullName evidence="7">Carboxypeptidase</fullName>
        <ecNumber evidence="7">3.4.16.-</ecNumber>
    </recommendedName>
</protein>
<evidence type="ECO:0000256" key="5">
    <source>
        <dbReference type="ARBA" id="ARBA00022801"/>
    </source>
</evidence>
<feature type="signal peptide" evidence="7">
    <location>
        <begin position="1"/>
        <end position="22"/>
    </location>
</feature>
<feature type="chain" id="PRO_5033920985" description="Carboxypeptidase" evidence="7">
    <location>
        <begin position="23"/>
        <end position="463"/>
    </location>
</feature>
<dbReference type="Proteomes" id="UP000440578">
    <property type="component" value="Unassembled WGS sequence"/>
</dbReference>
<keyword evidence="3 7" id="KW-0645">Protease</keyword>
<comment type="caution">
    <text evidence="8">The sequence shown here is derived from an EMBL/GenBank/DDBJ whole genome shotgun (WGS) entry which is preliminary data.</text>
</comment>
<evidence type="ECO:0000256" key="7">
    <source>
        <dbReference type="RuleBase" id="RU361156"/>
    </source>
</evidence>
<dbReference type="PANTHER" id="PTHR11802">
    <property type="entry name" value="SERINE PROTEASE FAMILY S10 SERINE CARBOXYPEPTIDASE"/>
    <property type="match status" value="1"/>
</dbReference>
<dbReference type="OrthoDB" id="443318at2759"/>
<keyword evidence="6" id="KW-0325">Glycoprotein</keyword>
<keyword evidence="10" id="KW-1185">Reference proteome</keyword>
<evidence type="ECO:0000256" key="6">
    <source>
        <dbReference type="ARBA" id="ARBA00023180"/>
    </source>
</evidence>
<evidence type="ECO:0000313" key="8">
    <source>
        <dbReference type="EMBL" id="KAF0287702.1"/>
    </source>
</evidence>
<dbReference type="InterPro" id="IPR018202">
    <property type="entry name" value="Ser_caboxypep_ser_AS"/>
</dbReference>
<dbReference type="PRINTS" id="PR00724">
    <property type="entry name" value="CRBOXYPTASEC"/>
</dbReference>
<dbReference type="EC" id="3.4.16.-" evidence="7"/>